<keyword evidence="5" id="KW-1185">Reference proteome</keyword>
<evidence type="ECO:0000313" key="4">
    <source>
        <dbReference type="EMBL" id="CAL5220217.1"/>
    </source>
</evidence>
<protein>
    <submittedName>
        <fullName evidence="4">G2193 protein</fullName>
    </submittedName>
</protein>
<dbReference type="EMBL" id="CAXHTA020000003">
    <property type="protein sequence ID" value="CAL5220217.1"/>
    <property type="molecule type" value="Genomic_DNA"/>
</dbReference>
<reference evidence="4 5" key="1">
    <citation type="submission" date="2024-06" db="EMBL/GenBank/DDBJ databases">
        <authorList>
            <person name="Kraege A."/>
            <person name="Thomma B."/>
        </authorList>
    </citation>
    <scope>NUCLEOTIDE SEQUENCE [LARGE SCALE GENOMIC DNA]</scope>
</reference>
<dbReference type="InterPro" id="IPR004947">
    <property type="entry name" value="DNase_II"/>
</dbReference>
<feature type="compositionally biased region" description="Low complexity" evidence="3">
    <location>
        <begin position="73"/>
        <end position="90"/>
    </location>
</feature>
<dbReference type="Proteomes" id="UP001497392">
    <property type="component" value="Unassembled WGS sequence"/>
</dbReference>
<evidence type="ECO:0000256" key="3">
    <source>
        <dbReference type="SAM" id="MobiDB-lite"/>
    </source>
</evidence>
<proteinExistence type="inferred from homology"/>
<evidence type="ECO:0000256" key="1">
    <source>
        <dbReference type="ARBA" id="ARBA00007527"/>
    </source>
</evidence>
<gene>
    <name evidence="4" type="primary">g2193</name>
    <name evidence="4" type="ORF">VP750_LOCUS1876</name>
</gene>
<comment type="similarity">
    <text evidence="1">Belongs to the DNase II family.</text>
</comment>
<sequence length="730" mass="78068">MDAQGNAVEWWVTIKPPSTRDLLYIDGSTSETDPTRWRFRAVSGDGTTPVQRTLQQLQSSSGGRAFGHVMYSDDAPQPDGAPAADSPDAAFTQGRGVLGFGASRGFWITHSMPSFPLPPDSADLAGIPSRAHPHAHSLLCISAAAGQLRGLAGTLQSNRYNVYSQALPSDTSLWSAEDLSAAAELLLQDPADSADGGDATEPDVIMNEISAIGGERFVVLGNNGSKSETDIVSSILGSFFGTSMLRTSQYWPRPCTASTSGFPNFQPRDLLEKASGLAWNASVERSQWQISFSEGRAPLKCQNGLWDPDEDAETGSALLAEPLGTDSDGDVLEQEKETISSGMRWELGAQHAAMFTHSDAEVAAGEGPSLTMTVPVTSTSRRLLLTMGDSERDPLDAPGRTLSEFITYGTDSVARPLTSLAKQLAHRLLGSPEMTAELAMRRSVLSAPGAAQAQPHSASSFFNWLPASVWPLFKIVRGGQPAGEEQALYQPQDDSYFSAASELLGLRNAAIKDGAALDRAHTVKQETEQGLAMELRLTGATSVVPWQAEEPEQATITSPQKTDGDEEEDCTAMVGVIEELKCRAHSLQQQGRALEKLVDRLEGSADGDSAEAERTAVEAARTEGPLFGYSLRQRWGYLDGQKQSKGESFGEDLLREGWEGAGMSQSGESAACARGAEGRLVPEEKHAVCFRDRGRSLEAGGLPGGAVCFGGHEGLWHALRALVRTYEYCA</sequence>
<name>A0ABP1FRP1_9CHLO</name>
<organism evidence="4 5">
    <name type="scientific">Coccomyxa viridis</name>
    <dbReference type="NCBI Taxonomy" id="1274662"/>
    <lineage>
        <taxon>Eukaryota</taxon>
        <taxon>Viridiplantae</taxon>
        <taxon>Chlorophyta</taxon>
        <taxon>core chlorophytes</taxon>
        <taxon>Trebouxiophyceae</taxon>
        <taxon>Trebouxiophyceae incertae sedis</taxon>
        <taxon>Coccomyxaceae</taxon>
        <taxon>Coccomyxa</taxon>
    </lineage>
</organism>
<accession>A0ABP1FRP1</accession>
<dbReference type="PANTHER" id="PTHR10858:SF23">
    <property type="entry name" value="DEOXYRIBONUCLEASE II"/>
    <property type="match status" value="1"/>
</dbReference>
<dbReference type="PANTHER" id="PTHR10858">
    <property type="entry name" value="DEOXYRIBONUCLEASE II"/>
    <property type="match status" value="1"/>
</dbReference>
<evidence type="ECO:0000256" key="2">
    <source>
        <dbReference type="ARBA" id="ARBA00022801"/>
    </source>
</evidence>
<dbReference type="Pfam" id="PF03265">
    <property type="entry name" value="DNase_II"/>
    <property type="match status" value="1"/>
</dbReference>
<comment type="caution">
    <text evidence="4">The sequence shown here is derived from an EMBL/GenBank/DDBJ whole genome shotgun (WGS) entry which is preliminary data.</text>
</comment>
<feature type="region of interest" description="Disordered" evidence="3">
    <location>
        <begin position="65"/>
        <end position="90"/>
    </location>
</feature>
<evidence type="ECO:0000313" key="5">
    <source>
        <dbReference type="Proteomes" id="UP001497392"/>
    </source>
</evidence>
<keyword evidence="2" id="KW-0378">Hydrolase</keyword>